<evidence type="ECO:0000256" key="7">
    <source>
        <dbReference type="ARBA" id="ARBA00023136"/>
    </source>
</evidence>
<dbReference type="EMBL" id="CP024915">
    <property type="protein sequence ID" value="AUZ89006.1"/>
    <property type="molecule type" value="Genomic_DNA"/>
</dbReference>
<sequence>MQRLPGANPQRAIQRAVSRGAAALPDPLPRQPAELRQRPRPDDRNDVPFALRVAASWSWRLGLVIVIGGVLIYLLGRVSLLVIPLMIAGLLAALLLPLKKALQRRRVPDGLAVAITLVGFFGLITAALLLVGRQLALGFGSLWGEARAGIQQMLDWLAQGPLQLTASQIDRYLQDLGDAAQNNSASILSGALSFGTTAGHVAAGSLLTVFALIFFLLDGGRIWRFVVGLAPVRARAAVDGAGRRGWTSMAGYVRVQMLVAGVDAIGIGVGAAIIGVPLALPLSVLVFLGSFIPIVGALATGSVAVLLALVANGWVNALVMLAIVLLVQQLEGHVLQPLIMGPAVALHPLAVVLAVAGGTLLAGIPGALFSVPILAVLNTSVRYIAQRAWEYDPVVAPGALPRSGGSGISRPATTEDMLPSSPASTPEPPAAQPATALQEEISQ</sequence>
<dbReference type="PANTHER" id="PTHR21716">
    <property type="entry name" value="TRANSMEMBRANE PROTEIN"/>
    <property type="match status" value="1"/>
</dbReference>
<evidence type="ECO:0000256" key="6">
    <source>
        <dbReference type="ARBA" id="ARBA00022989"/>
    </source>
</evidence>
<dbReference type="GO" id="GO:0055085">
    <property type="term" value="P:transmembrane transport"/>
    <property type="evidence" value="ECO:0007669"/>
    <property type="project" value="TreeGrafter"/>
</dbReference>
<comment type="subcellular location">
    <subcellularLocation>
        <location evidence="1">Cell membrane</location>
        <topology evidence="1">Multi-pass membrane protein</topology>
    </subcellularLocation>
</comment>
<feature type="transmembrane region" description="Helical" evidence="9">
    <location>
        <begin position="306"/>
        <end position="330"/>
    </location>
</feature>
<feature type="transmembrane region" description="Helical" evidence="9">
    <location>
        <begin position="252"/>
        <end position="274"/>
    </location>
</feature>
<feature type="transmembrane region" description="Helical" evidence="9">
    <location>
        <begin position="81"/>
        <end position="98"/>
    </location>
</feature>
<protein>
    <submittedName>
        <fullName evidence="10">AI-2E family transporter</fullName>
    </submittedName>
</protein>
<reference evidence="10 11" key="1">
    <citation type="submission" date="2017-11" db="EMBL/GenBank/DDBJ databases">
        <title>Draft genome of Arthrobacter agilis strain UMCV2, a plant growth-promoting rhizobacterium and biocontrol capacity of phytopathogenic fungi.</title>
        <authorList>
            <person name="Martinez-Camara R."/>
            <person name="Santoyo G."/>
            <person name="Moreno-Hagelsieb G."/>
            <person name="Valencia-Cantero E."/>
        </authorList>
    </citation>
    <scope>NUCLEOTIDE SEQUENCE [LARGE SCALE GENOMIC DNA]</scope>
    <source>
        <strain evidence="10 11">UMCV2</strain>
    </source>
</reference>
<evidence type="ECO:0000256" key="1">
    <source>
        <dbReference type="ARBA" id="ARBA00004651"/>
    </source>
</evidence>
<proteinExistence type="inferred from homology"/>
<keyword evidence="6 9" id="KW-1133">Transmembrane helix</keyword>
<dbReference type="InterPro" id="IPR002549">
    <property type="entry name" value="AI-2E-like"/>
</dbReference>
<evidence type="ECO:0000256" key="9">
    <source>
        <dbReference type="SAM" id="Phobius"/>
    </source>
</evidence>
<evidence type="ECO:0000256" key="8">
    <source>
        <dbReference type="SAM" id="MobiDB-lite"/>
    </source>
</evidence>
<keyword evidence="3" id="KW-0813">Transport</keyword>
<feature type="transmembrane region" description="Helical" evidence="9">
    <location>
        <begin position="198"/>
        <end position="217"/>
    </location>
</feature>
<feature type="compositionally biased region" description="Low complexity" evidence="8">
    <location>
        <begin position="432"/>
        <end position="443"/>
    </location>
</feature>
<feature type="transmembrane region" description="Helical" evidence="9">
    <location>
        <begin position="350"/>
        <end position="377"/>
    </location>
</feature>
<dbReference type="Pfam" id="PF01594">
    <property type="entry name" value="AI-2E_transport"/>
    <property type="match status" value="1"/>
</dbReference>
<evidence type="ECO:0000256" key="2">
    <source>
        <dbReference type="ARBA" id="ARBA00009773"/>
    </source>
</evidence>
<evidence type="ECO:0000256" key="3">
    <source>
        <dbReference type="ARBA" id="ARBA00022448"/>
    </source>
</evidence>
<evidence type="ECO:0000256" key="4">
    <source>
        <dbReference type="ARBA" id="ARBA00022475"/>
    </source>
</evidence>
<evidence type="ECO:0000313" key="11">
    <source>
        <dbReference type="Proteomes" id="UP000239187"/>
    </source>
</evidence>
<keyword evidence="5 9" id="KW-0812">Transmembrane</keyword>
<dbReference type="GO" id="GO:0005886">
    <property type="term" value="C:plasma membrane"/>
    <property type="evidence" value="ECO:0007669"/>
    <property type="project" value="UniProtKB-SubCell"/>
</dbReference>
<dbReference type="PANTHER" id="PTHR21716:SF53">
    <property type="entry name" value="PERMEASE PERM-RELATED"/>
    <property type="match status" value="1"/>
</dbReference>
<dbReference type="AlphaFoldDB" id="A0A2L0UIC6"/>
<feature type="transmembrane region" description="Helical" evidence="9">
    <location>
        <begin position="110"/>
        <end position="131"/>
    </location>
</feature>
<feature type="region of interest" description="Disordered" evidence="8">
    <location>
        <begin position="402"/>
        <end position="443"/>
    </location>
</feature>
<accession>A0A2L0UIC6</accession>
<dbReference type="Proteomes" id="UP000239187">
    <property type="component" value="Chromosome"/>
</dbReference>
<evidence type="ECO:0000256" key="5">
    <source>
        <dbReference type="ARBA" id="ARBA00022692"/>
    </source>
</evidence>
<feature type="transmembrane region" description="Helical" evidence="9">
    <location>
        <begin position="57"/>
        <end position="75"/>
    </location>
</feature>
<keyword evidence="4" id="KW-1003">Cell membrane</keyword>
<dbReference type="RefSeq" id="WP_133081994.1">
    <property type="nucleotide sequence ID" value="NZ_CP024915.1"/>
</dbReference>
<name>A0A2L0UIC6_9MICC</name>
<gene>
    <name evidence="10" type="ORF">CVO76_16165</name>
</gene>
<feature type="transmembrane region" description="Helical" evidence="9">
    <location>
        <begin position="280"/>
        <end position="299"/>
    </location>
</feature>
<keyword evidence="7 9" id="KW-0472">Membrane</keyword>
<evidence type="ECO:0000313" key="10">
    <source>
        <dbReference type="EMBL" id="AUZ89006.1"/>
    </source>
</evidence>
<organism evidence="10 11">
    <name type="scientific">Arthrobacter agilis</name>
    <dbReference type="NCBI Taxonomy" id="37921"/>
    <lineage>
        <taxon>Bacteria</taxon>
        <taxon>Bacillati</taxon>
        <taxon>Actinomycetota</taxon>
        <taxon>Actinomycetes</taxon>
        <taxon>Micrococcales</taxon>
        <taxon>Micrococcaceae</taxon>
        <taxon>Arthrobacter</taxon>
    </lineage>
</organism>
<comment type="similarity">
    <text evidence="2">Belongs to the autoinducer-2 exporter (AI-2E) (TC 2.A.86) family.</text>
</comment>